<dbReference type="SUPFAM" id="SSF50978">
    <property type="entry name" value="WD40 repeat-like"/>
    <property type="match status" value="1"/>
</dbReference>
<proteinExistence type="predicted"/>
<dbReference type="SMART" id="SM00320">
    <property type="entry name" value="WD40"/>
    <property type="match status" value="2"/>
</dbReference>
<organism evidence="1 2">
    <name type="scientific">Rehmannia glutinosa</name>
    <name type="common">Chinese foxglove</name>
    <dbReference type="NCBI Taxonomy" id="99300"/>
    <lineage>
        <taxon>Eukaryota</taxon>
        <taxon>Viridiplantae</taxon>
        <taxon>Streptophyta</taxon>
        <taxon>Embryophyta</taxon>
        <taxon>Tracheophyta</taxon>
        <taxon>Spermatophyta</taxon>
        <taxon>Magnoliopsida</taxon>
        <taxon>eudicotyledons</taxon>
        <taxon>Gunneridae</taxon>
        <taxon>Pentapetalae</taxon>
        <taxon>asterids</taxon>
        <taxon>lamiids</taxon>
        <taxon>Lamiales</taxon>
        <taxon>Orobanchaceae</taxon>
        <taxon>Rehmannieae</taxon>
        <taxon>Rehmannia</taxon>
    </lineage>
</organism>
<dbReference type="Proteomes" id="UP001318860">
    <property type="component" value="Unassembled WGS sequence"/>
</dbReference>
<keyword evidence="2" id="KW-1185">Reference proteome</keyword>
<dbReference type="InterPro" id="IPR015943">
    <property type="entry name" value="WD40/YVTN_repeat-like_dom_sf"/>
</dbReference>
<dbReference type="InterPro" id="IPR036322">
    <property type="entry name" value="WD40_repeat_dom_sf"/>
</dbReference>
<dbReference type="InterPro" id="IPR001680">
    <property type="entry name" value="WD40_rpt"/>
</dbReference>
<evidence type="ECO:0000313" key="2">
    <source>
        <dbReference type="Proteomes" id="UP001318860"/>
    </source>
</evidence>
<protein>
    <submittedName>
        <fullName evidence="1">Uncharacterized protein</fullName>
    </submittedName>
</protein>
<accession>A0ABR0VBR2</accession>
<name>A0ABR0VBR2_REHGL</name>
<comment type="caution">
    <text evidence="1">The sequence shown here is derived from an EMBL/GenBank/DDBJ whole genome shotgun (WGS) entry which is preliminary data.</text>
</comment>
<dbReference type="Gene3D" id="2.130.10.10">
    <property type="entry name" value="YVTN repeat-like/Quinoprotein amine dehydrogenase"/>
    <property type="match status" value="1"/>
</dbReference>
<dbReference type="Pfam" id="PF00400">
    <property type="entry name" value="WD40"/>
    <property type="match status" value="2"/>
</dbReference>
<evidence type="ECO:0000313" key="1">
    <source>
        <dbReference type="EMBL" id="KAK6131519.1"/>
    </source>
</evidence>
<gene>
    <name evidence="1" type="ORF">DH2020_034726</name>
</gene>
<dbReference type="EMBL" id="JABTTQ020001352">
    <property type="protein sequence ID" value="KAK6131519.1"/>
    <property type="molecule type" value="Genomic_DNA"/>
</dbReference>
<sequence length="200" mass="22452">MKPNLNNDGVRAHLLNCETERKKHKDENHEIKVAADTKTESIKRKCEICKKPMKADLNGDGVRGHLLKCENERKKHEAEMREIKYWGDKLGNIASVLSLSADHNLLFVGHENGNIKIWHNDVLLKSIESHKGAIFSVNKNGKWLFSGGWDKTINVQEISEDVDGVDVTAVGSIACNSTTTALLYWHGKLFVGQADRIIKV</sequence>
<reference evidence="1 2" key="1">
    <citation type="journal article" date="2021" name="Comput. Struct. Biotechnol. J.">
        <title>De novo genome assembly of the potent medicinal plant Rehmannia glutinosa using nanopore technology.</title>
        <authorList>
            <person name="Ma L."/>
            <person name="Dong C."/>
            <person name="Song C."/>
            <person name="Wang X."/>
            <person name="Zheng X."/>
            <person name="Niu Y."/>
            <person name="Chen S."/>
            <person name="Feng W."/>
        </authorList>
    </citation>
    <scope>NUCLEOTIDE SEQUENCE [LARGE SCALE GENOMIC DNA]</scope>
    <source>
        <strain evidence="1">DH-2019</strain>
    </source>
</reference>